<dbReference type="InterPro" id="IPR001387">
    <property type="entry name" value="Cro/C1-type_HTH"/>
</dbReference>
<gene>
    <name evidence="3" type="ORF">SDC9_137315</name>
</gene>
<evidence type="ECO:0000313" key="3">
    <source>
        <dbReference type="EMBL" id="MPM90198.1"/>
    </source>
</evidence>
<dbReference type="PANTHER" id="PTHR46558:SF11">
    <property type="entry name" value="HTH-TYPE TRANSCRIPTIONAL REGULATOR XRE"/>
    <property type="match status" value="1"/>
</dbReference>
<dbReference type="SUPFAM" id="SSF47413">
    <property type="entry name" value="lambda repressor-like DNA-binding domains"/>
    <property type="match status" value="1"/>
</dbReference>
<dbReference type="SMART" id="SM00530">
    <property type="entry name" value="HTH_XRE"/>
    <property type="match status" value="1"/>
</dbReference>
<dbReference type="CDD" id="cd00093">
    <property type="entry name" value="HTH_XRE"/>
    <property type="match status" value="1"/>
</dbReference>
<dbReference type="GO" id="GO:0003677">
    <property type="term" value="F:DNA binding"/>
    <property type="evidence" value="ECO:0007669"/>
    <property type="project" value="UniProtKB-KW"/>
</dbReference>
<dbReference type="AlphaFoldDB" id="A0A645DM90"/>
<evidence type="ECO:0000256" key="1">
    <source>
        <dbReference type="ARBA" id="ARBA00023125"/>
    </source>
</evidence>
<reference evidence="3" key="1">
    <citation type="submission" date="2019-08" db="EMBL/GenBank/DDBJ databases">
        <authorList>
            <person name="Kucharzyk K."/>
            <person name="Murdoch R.W."/>
            <person name="Higgins S."/>
            <person name="Loffler F."/>
        </authorList>
    </citation>
    <scope>NUCLEOTIDE SEQUENCE</scope>
</reference>
<proteinExistence type="predicted"/>
<dbReference type="PANTHER" id="PTHR46558">
    <property type="entry name" value="TRACRIPTIONAL REGULATORY PROTEIN-RELATED-RELATED"/>
    <property type="match status" value="1"/>
</dbReference>
<name>A0A645DM90_9ZZZZ</name>
<dbReference type="InterPro" id="IPR010982">
    <property type="entry name" value="Lambda_DNA-bd_dom_sf"/>
</dbReference>
<sequence>MLTNLYSFTNEIGNGKIMTMNSMIFAKRIKAIRMRERLTQRELGLRLGLSQQSIAPWEMGRSYPDALMLAEISTKFEVSTDYLLGLTENSTPFPEISEEKMAELEARADREAVPMTEEELVALVPPQMQDAIKTLIQVELIKAEERKKNRK</sequence>
<keyword evidence="1" id="KW-0238">DNA-binding</keyword>
<accession>A0A645DM90</accession>
<dbReference type="Pfam" id="PF01381">
    <property type="entry name" value="HTH_3"/>
    <property type="match status" value="1"/>
</dbReference>
<comment type="caution">
    <text evidence="3">The sequence shown here is derived from an EMBL/GenBank/DDBJ whole genome shotgun (WGS) entry which is preliminary data.</text>
</comment>
<dbReference type="Gene3D" id="1.10.260.40">
    <property type="entry name" value="lambda repressor-like DNA-binding domains"/>
    <property type="match status" value="1"/>
</dbReference>
<dbReference type="PROSITE" id="PS50943">
    <property type="entry name" value="HTH_CROC1"/>
    <property type="match status" value="1"/>
</dbReference>
<feature type="domain" description="HTH cro/C1-type" evidence="2">
    <location>
        <begin position="29"/>
        <end position="83"/>
    </location>
</feature>
<organism evidence="3">
    <name type="scientific">bioreactor metagenome</name>
    <dbReference type="NCBI Taxonomy" id="1076179"/>
    <lineage>
        <taxon>unclassified sequences</taxon>
        <taxon>metagenomes</taxon>
        <taxon>ecological metagenomes</taxon>
    </lineage>
</organism>
<dbReference type="EMBL" id="VSSQ01037491">
    <property type="protein sequence ID" value="MPM90198.1"/>
    <property type="molecule type" value="Genomic_DNA"/>
</dbReference>
<protein>
    <recommendedName>
        <fullName evidence="2">HTH cro/C1-type domain-containing protein</fullName>
    </recommendedName>
</protein>
<evidence type="ECO:0000259" key="2">
    <source>
        <dbReference type="PROSITE" id="PS50943"/>
    </source>
</evidence>